<dbReference type="KEGG" id="sesp:BN6_61270"/>
<feature type="domain" description="DUF397" evidence="1">
    <location>
        <begin position="3"/>
        <end position="43"/>
    </location>
</feature>
<dbReference type="STRING" id="1179773.BN6_61270"/>
<organism evidence="2 3">
    <name type="scientific">Saccharothrix espanaensis (strain ATCC 51144 / DSM 44229 / JCM 9112 / NBRC 15066 / NRRL 15764)</name>
    <dbReference type="NCBI Taxonomy" id="1179773"/>
    <lineage>
        <taxon>Bacteria</taxon>
        <taxon>Bacillati</taxon>
        <taxon>Actinomycetota</taxon>
        <taxon>Actinomycetes</taxon>
        <taxon>Pseudonocardiales</taxon>
        <taxon>Pseudonocardiaceae</taxon>
        <taxon>Saccharothrix</taxon>
    </lineage>
</organism>
<dbReference type="InterPro" id="IPR007278">
    <property type="entry name" value="DUF397"/>
</dbReference>
<dbReference type="RefSeq" id="WP_015103491.1">
    <property type="nucleotide sequence ID" value="NC_019673.1"/>
</dbReference>
<evidence type="ECO:0000259" key="1">
    <source>
        <dbReference type="Pfam" id="PF04149"/>
    </source>
</evidence>
<dbReference type="BioCyc" id="SESP1179773:BN6_RS29485-MONOMER"/>
<keyword evidence="3" id="KW-1185">Reference proteome</keyword>
<gene>
    <name evidence="2" type="ordered locus">BN6_61270</name>
</gene>
<dbReference type="Proteomes" id="UP000006281">
    <property type="component" value="Chromosome"/>
</dbReference>
<accession>K0JZF2</accession>
<name>K0JZF2_SACES</name>
<dbReference type="HOGENOM" id="CLU_131550_2_1_11"/>
<evidence type="ECO:0000313" key="2">
    <source>
        <dbReference type="EMBL" id="CCH33380.1"/>
    </source>
</evidence>
<dbReference type="Pfam" id="PF04149">
    <property type="entry name" value="DUF397"/>
    <property type="match status" value="1"/>
</dbReference>
<proteinExistence type="predicted"/>
<dbReference type="OrthoDB" id="4562195at2"/>
<reference evidence="2 3" key="1">
    <citation type="journal article" date="2012" name="BMC Genomics">
        <title>Complete genome sequence of Saccharothrix espanaensis DSM 44229T and comparison to the other completely sequenced Pseudonocardiaceae.</title>
        <authorList>
            <person name="Strobel T."/>
            <person name="Al-Dilaimi A."/>
            <person name="Blom J."/>
            <person name="Gessner A."/>
            <person name="Kalinowski J."/>
            <person name="Luzhetska M."/>
            <person name="Puhler A."/>
            <person name="Szczepanowski R."/>
            <person name="Bechthold A."/>
            <person name="Ruckert C."/>
        </authorList>
    </citation>
    <scope>NUCLEOTIDE SEQUENCE [LARGE SCALE GENOMIC DNA]</scope>
    <source>
        <strain evidence="3">ATCC 51144 / DSM 44229 / JCM 9112 / NBRC 15066 / NRRL 15764</strain>
    </source>
</reference>
<evidence type="ECO:0000313" key="3">
    <source>
        <dbReference type="Proteomes" id="UP000006281"/>
    </source>
</evidence>
<sequence>MIEWRKSARSTNTNSCVEVAQGLVAVRDSKNPDGPVLSFPAGQAVVGLFAAVRRGRFDG</sequence>
<protein>
    <recommendedName>
        <fullName evidence="1">DUF397 domain-containing protein</fullName>
    </recommendedName>
</protein>
<dbReference type="EMBL" id="HE804045">
    <property type="protein sequence ID" value="CCH33380.1"/>
    <property type="molecule type" value="Genomic_DNA"/>
</dbReference>
<dbReference type="AlphaFoldDB" id="K0JZF2"/>
<dbReference type="PATRIC" id="fig|1179773.3.peg.6172"/>